<dbReference type="InterPro" id="IPR049227">
    <property type="entry name" value="DUF6824"/>
</dbReference>
<accession>A0AAD2PWE8</accession>
<dbReference type="InterPro" id="IPR036273">
    <property type="entry name" value="CRAL/TRIO_N_dom_sf"/>
</dbReference>
<proteinExistence type="predicted"/>
<reference evidence="3" key="1">
    <citation type="submission" date="2023-08" db="EMBL/GenBank/DDBJ databases">
        <authorList>
            <person name="Audoor S."/>
            <person name="Bilcke G."/>
        </authorList>
    </citation>
    <scope>NUCLEOTIDE SEQUENCE</scope>
</reference>
<comment type="caution">
    <text evidence="3">The sequence shown here is derived from an EMBL/GenBank/DDBJ whole genome shotgun (WGS) entry which is preliminary data.</text>
</comment>
<dbReference type="Proteomes" id="UP001295423">
    <property type="component" value="Unassembled WGS sequence"/>
</dbReference>
<dbReference type="AlphaFoldDB" id="A0AAD2PWE8"/>
<dbReference type="InterPro" id="IPR036865">
    <property type="entry name" value="CRAL-TRIO_dom_sf"/>
</dbReference>
<evidence type="ECO:0000256" key="1">
    <source>
        <dbReference type="SAM" id="MobiDB-lite"/>
    </source>
</evidence>
<dbReference type="SUPFAM" id="SSF46938">
    <property type="entry name" value="CRAL/TRIO N-terminal domain"/>
    <property type="match status" value="1"/>
</dbReference>
<evidence type="ECO:0000259" key="2">
    <source>
        <dbReference type="Pfam" id="PF20710"/>
    </source>
</evidence>
<evidence type="ECO:0000313" key="3">
    <source>
        <dbReference type="EMBL" id="CAJ1960048.1"/>
    </source>
</evidence>
<organism evidence="3 4">
    <name type="scientific">Cylindrotheca closterium</name>
    <dbReference type="NCBI Taxonomy" id="2856"/>
    <lineage>
        <taxon>Eukaryota</taxon>
        <taxon>Sar</taxon>
        <taxon>Stramenopiles</taxon>
        <taxon>Ochrophyta</taxon>
        <taxon>Bacillariophyta</taxon>
        <taxon>Bacillariophyceae</taxon>
        <taxon>Bacillariophycidae</taxon>
        <taxon>Bacillariales</taxon>
        <taxon>Bacillariaceae</taxon>
        <taxon>Cylindrotheca</taxon>
    </lineage>
</organism>
<dbReference type="Gene3D" id="3.40.525.10">
    <property type="entry name" value="CRAL-TRIO lipid binding domain"/>
    <property type="match status" value="1"/>
</dbReference>
<feature type="domain" description="DUF6824" evidence="2">
    <location>
        <begin position="424"/>
        <end position="505"/>
    </location>
</feature>
<gene>
    <name evidence="3" type="ORF">CYCCA115_LOCUS18464</name>
</gene>
<sequence length="534" mass="60496">MDFGANIDEFADLFGETNESYSLPMLPLSSTVGAAEAHSHSEEHLGTMFRPPSQAEVDSLVARDMNALSSKDREQILHDIHGIADFPDEDPQMLQAKLDELDAAIKAIPQKAAYDRALAASESYVNDRSFRLKFLRADRLDPQRAGRRMVNFFDYKKELFGPEKLVKSIVMDDLNYDDMAVIQNGHMQFLPERDMAGRIIFCNIQSLQRCASDTNLLRAVYYMLMTQADDEDSQKKGVVGVLYNFSLMAERLDHAKIIQSVRLRNCLPIRFVAMHYCFNHPSFVDFINCERSAFDEHTRARCRAHQVSATDFHSELVSFGIASRSIPASLIGGLKSKSHQDWIYMRRKVEGNQKVSSITIPPTVVATGPARTAAVQPKKNAVKSTDLSTCRKGQPNVIENIDTSSDSEKSPPARKIYSSPSPGDVLFGRGKVKEHPGNVRLHQLIEKRRSRYEVAEKWEKTVIAEEIVAIIKECSGRFLRPTVNSDGWVEVDKEIAREKVSHTFRSRRPKLQKRRRVTAAQAKPKLFLNTNFRY</sequence>
<name>A0AAD2PWE8_9STRA</name>
<evidence type="ECO:0000313" key="4">
    <source>
        <dbReference type="Proteomes" id="UP001295423"/>
    </source>
</evidence>
<dbReference type="Pfam" id="PF20710">
    <property type="entry name" value="DUF6824"/>
    <property type="match status" value="1"/>
</dbReference>
<protein>
    <recommendedName>
        <fullName evidence="2">DUF6824 domain-containing protein</fullName>
    </recommendedName>
</protein>
<keyword evidence="4" id="KW-1185">Reference proteome</keyword>
<dbReference type="EMBL" id="CAKOGP040002042">
    <property type="protein sequence ID" value="CAJ1960048.1"/>
    <property type="molecule type" value="Genomic_DNA"/>
</dbReference>
<feature type="region of interest" description="Disordered" evidence="1">
    <location>
        <begin position="397"/>
        <end position="421"/>
    </location>
</feature>